<evidence type="ECO:0000256" key="2">
    <source>
        <dbReference type="ARBA" id="ARBA00022448"/>
    </source>
</evidence>
<keyword evidence="5" id="KW-0547">Nucleotide-binding</keyword>
<accession>A0ABY2WZQ2</accession>
<keyword evidence="6 10" id="KW-0067">ATP-binding</keyword>
<dbReference type="PROSITE" id="PS50893">
    <property type="entry name" value="ABC_TRANSPORTER_2"/>
    <property type="match status" value="1"/>
</dbReference>
<dbReference type="PANTHER" id="PTHR42788">
    <property type="entry name" value="TAURINE IMPORT ATP-BINDING PROTEIN-RELATED"/>
    <property type="match status" value="1"/>
</dbReference>
<dbReference type="PANTHER" id="PTHR42788:SF18">
    <property type="entry name" value="TAURINE IMPORT ATP-BINDING PROTEIN TAUB"/>
    <property type="match status" value="1"/>
</dbReference>
<keyword evidence="4" id="KW-0997">Cell inner membrane</keyword>
<sequence>MGQDQTGLTIDNISMRFELPNGVHVQALKNVSLHLDQGELLSVLGPSGCGKTTLLNIVAGFLAPTEGKVLLNGHRVTGPDAERGMVFQQGALFEWMNVRDNVSFGPRMKGQSEADYGQHVNHLLDVVGLRDFKDKAIYELSGGMQQRVALARCLANDPDVILMDEPLGALDALTREKMQGLVLDLWKETGKTIILITHSVEEALLLGERLIVMAPRPGRIHKEYRLPFAERGVGGDLRAVKKSEGYAETREEILSMIWEMEEEIMGRVEGAA</sequence>
<organism evidence="10 11">
    <name type="scientific">Ruegeria sediminis</name>
    <dbReference type="NCBI Taxonomy" id="2583820"/>
    <lineage>
        <taxon>Bacteria</taxon>
        <taxon>Pseudomonadati</taxon>
        <taxon>Pseudomonadota</taxon>
        <taxon>Alphaproteobacteria</taxon>
        <taxon>Rhodobacterales</taxon>
        <taxon>Roseobacteraceae</taxon>
        <taxon>Ruegeria</taxon>
    </lineage>
</organism>
<dbReference type="InterPro" id="IPR050166">
    <property type="entry name" value="ABC_transporter_ATP-bind"/>
</dbReference>
<evidence type="ECO:0000256" key="3">
    <source>
        <dbReference type="ARBA" id="ARBA00022475"/>
    </source>
</evidence>
<keyword evidence="2" id="KW-0813">Transport</keyword>
<dbReference type="Proteomes" id="UP001193035">
    <property type="component" value="Unassembled WGS sequence"/>
</dbReference>
<reference evidence="10 11" key="1">
    <citation type="submission" date="2019-05" db="EMBL/GenBank/DDBJ databases">
        <title>Ruegeria sp. nov., isolated from tidal flat.</title>
        <authorList>
            <person name="Kim W."/>
        </authorList>
    </citation>
    <scope>NUCLEOTIDE SEQUENCE [LARGE SCALE GENOMIC DNA]</scope>
    <source>
        <strain evidence="10 11">CAU 1488</strain>
    </source>
</reference>
<dbReference type="SMART" id="SM00382">
    <property type="entry name" value="AAA"/>
    <property type="match status" value="1"/>
</dbReference>
<dbReference type="InterPro" id="IPR003439">
    <property type="entry name" value="ABC_transporter-like_ATP-bd"/>
</dbReference>
<comment type="similarity">
    <text evidence="1">Belongs to the ABC transporter superfamily.</text>
</comment>
<dbReference type="CDD" id="cd03293">
    <property type="entry name" value="ABC_NrtD_SsuB_transporters"/>
    <property type="match status" value="1"/>
</dbReference>
<gene>
    <name evidence="10" type="ORF">FGK63_04860</name>
</gene>
<dbReference type="PROSITE" id="PS00211">
    <property type="entry name" value="ABC_TRANSPORTER_1"/>
    <property type="match status" value="1"/>
</dbReference>
<keyword evidence="8" id="KW-0472">Membrane</keyword>
<evidence type="ECO:0000256" key="7">
    <source>
        <dbReference type="ARBA" id="ARBA00022967"/>
    </source>
</evidence>
<comment type="caution">
    <text evidence="10">The sequence shown here is derived from an EMBL/GenBank/DDBJ whole genome shotgun (WGS) entry which is preliminary data.</text>
</comment>
<evidence type="ECO:0000256" key="6">
    <source>
        <dbReference type="ARBA" id="ARBA00022840"/>
    </source>
</evidence>
<dbReference type="SUPFAM" id="SSF52540">
    <property type="entry name" value="P-loop containing nucleoside triphosphate hydrolases"/>
    <property type="match status" value="1"/>
</dbReference>
<evidence type="ECO:0000259" key="9">
    <source>
        <dbReference type="PROSITE" id="PS50893"/>
    </source>
</evidence>
<feature type="domain" description="ABC transporter" evidence="9">
    <location>
        <begin position="8"/>
        <end position="240"/>
    </location>
</feature>
<evidence type="ECO:0000256" key="5">
    <source>
        <dbReference type="ARBA" id="ARBA00022741"/>
    </source>
</evidence>
<proteinExistence type="inferred from homology"/>
<dbReference type="InterPro" id="IPR017871">
    <property type="entry name" value="ABC_transporter-like_CS"/>
</dbReference>
<name>A0ABY2WZQ2_9RHOB</name>
<dbReference type="InterPro" id="IPR003593">
    <property type="entry name" value="AAA+_ATPase"/>
</dbReference>
<dbReference type="EMBL" id="VCPD01000002">
    <property type="protein sequence ID" value="TMV08469.1"/>
    <property type="molecule type" value="Genomic_DNA"/>
</dbReference>
<protein>
    <submittedName>
        <fullName evidence="10">ABC transporter ATP-binding protein</fullName>
    </submittedName>
</protein>
<keyword evidence="3" id="KW-1003">Cell membrane</keyword>
<evidence type="ECO:0000256" key="4">
    <source>
        <dbReference type="ARBA" id="ARBA00022519"/>
    </source>
</evidence>
<keyword evidence="7" id="KW-1278">Translocase</keyword>
<evidence type="ECO:0000256" key="8">
    <source>
        <dbReference type="ARBA" id="ARBA00023136"/>
    </source>
</evidence>
<dbReference type="GO" id="GO:0005524">
    <property type="term" value="F:ATP binding"/>
    <property type="evidence" value="ECO:0007669"/>
    <property type="project" value="UniProtKB-KW"/>
</dbReference>
<keyword evidence="11" id="KW-1185">Reference proteome</keyword>
<evidence type="ECO:0000313" key="10">
    <source>
        <dbReference type="EMBL" id="TMV08469.1"/>
    </source>
</evidence>
<dbReference type="RefSeq" id="WP_138840500.1">
    <property type="nucleotide sequence ID" value="NZ_VCPD01000002.1"/>
</dbReference>
<dbReference type="Gene3D" id="3.40.50.300">
    <property type="entry name" value="P-loop containing nucleotide triphosphate hydrolases"/>
    <property type="match status" value="1"/>
</dbReference>
<dbReference type="InterPro" id="IPR027417">
    <property type="entry name" value="P-loop_NTPase"/>
</dbReference>
<dbReference type="Pfam" id="PF00005">
    <property type="entry name" value="ABC_tran"/>
    <property type="match status" value="1"/>
</dbReference>
<evidence type="ECO:0000256" key="1">
    <source>
        <dbReference type="ARBA" id="ARBA00005417"/>
    </source>
</evidence>
<evidence type="ECO:0000313" key="11">
    <source>
        <dbReference type="Proteomes" id="UP001193035"/>
    </source>
</evidence>